<evidence type="ECO:0000256" key="6">
    <source>
        <dbReference type="SAM" id="Phobius"/>
    </source>
</evidence>
<dbReference type="InterPro" id="IPR017475">
    <property type="entry name" value="EPS_sugar_tfrase"/>
</dbReference>
<dbReference type="Gene3D" id="3.40.50.720">
    <property type="entry name" value="NAD(P)-binding Rossmann-like Domain"/>
    <property type="match status" value="1"/>
</dbReference>
<dbReference type="NCBIfam" id="TIGR03025">
    <property type="entry name" value="EPS_sugtrans"/>
    <property type="match status" value="1"/>
</dbReference>
<keyword evidence="5 6" id="KW-0472">Membrane</keyword>
<reference evidence="8" key="1">
    <citation type="submission" date="2020-05" db="EMBL/GenBank/DDBJ databases">
        <authorList>
            <person name="Chiriac C."/>
            <person name="Salcher M."/>
            <person name="Ghai R."/>
            <person name="Kavagutti S V."/>
        </authorList>
    </citation>
    <scope>NUCLEOTIDE SEQUENCE</scope>
</reference>
<dbReference type="Pfam" id="PF02397">
    <property type="entry name" value="Bac_transf"/>
    <property type="match status" value="1"/>
</dbReference>
<feature type="transmembrane region" description="Helical" evidence="6">
    <location>
        <begin position="298"/>
        <end position="322"/>
    </location>
</feature>
<keyword evidence="3 6" id="KW-0812">Transmembrane</keyword>
<evidence type="ECO:0000256" key="2">
    <source>
        <dbReference type="ARBA" id="ARBA00022679"/>
    </source>
</evidence>
<feature type="transmembrane region" description="Helical" evidence="6">
    <location>
        <begin position="73"/>
        <end position="94"/>
    </location>
</feature>
<comment type="subcellular location">
    <subcellularLocation>
        <location evidence="1">Membrane</location>
        <topology evidence="1">Multi-pass membrane protein</topology>
    </subcellularLocation>
</comment>
<dbReference type="GO" id="GO:0016780">
    <property type="term" value="F:phosphotransferase activity, for other substituted phosphate groups"/>
    <property type="evidence" value="ECO:0007669"/>
    <property type="project" value="TreeGrafter"/>
</dbReference>
<accession>A0A6J7JMS5</accession>
<keyword evidence="2" id="KW-0808">Transferase</keyword>
<dbReference type="EMBL" id="CAFBMX010000013">
    <property type="protein sequence ID" value="CAB4943402.1"/>
    <property type="molecule type" value="Genomic_DNA"/>
</dbReference>
<dbReference type="InterPro" id="IPR003362">
    <property type="entry name" value="Bact_transf"/>
</dbReference>
<feature type="transmembrane region" description="Helical" evidence="6">
    <location>
        <begin position="34"/>
        <end position="53"/>
    </location>
</feature>
<evidence type="ECO:0000256" key="5">
    <source>
        <dbReference type="ARBA" id="ARBA00023136"/>
    </source>
</evidence>
<dbReference type="PANTHER" id="PTHR30576:SF10">
    <property type="entry name" value="SLL5057 PROTEIN"/>
    <property type="match status" value="1"/>
</dbReference>
<sequence>MLEVGELEHDVRRKRPPALAFVVHRETVRRALRVLSLLVVDAAGVFASILLALQVKSIVRGGADFEENLNVAYHYSTFAFTLTALLFARSGLYADRASRPGLRAVVSSVFSVMVVALVYAKADGQQFSSYSIFWGSCIVAVVLVGTLRWIYDRATGAVLRAAGYQRRAVLIGTDGHIDDVAQALRGDRGPSPIRVVGVVSLTPRPDNGLRTLGSLDELPQILERHSIDEVIIADPAFPERETLELVEACHLRGVRVKVAPSTMAVLVHRAEFVPGEAVPLFELRPPVFEGFDFIVKRLFDLIGALFLLLILSPLLAASALAVRLTSRGPVFFRSMRPGIGGVPFACLKFRTMEQDADERQAELEHRNEADGALFKIREDPRVTRVGAILRRFSIDELPQLWNVVRGQMSLVGPRPLPQRDYERLEDWHLKRYLVLPGLTGLWQISGRSDLDFDDLVRLDFLYLEHWSVALDLSILVKTVPAVLLRRGAF</sequence>
<name>A0A6J7JMS5_9ZZZZ</name>
<keyword evidence="4 6" id="KW-1133">Transmembrane helix</keyword>
<dbReference type="Pfam" id="PF13727">
    <property type="entry name" value="CoA_binding_3"/>
    <property type="match status" value="1"/>
</dbReference>
<dbReference type="PANTHER" id="PTHR30576">
    <property type="entry name" value="COLANIC BIOSYNTHESIS UDP-GLUCOSE LIPID CARRIER TRANSFERASE"/>
    <property type="match status" value="1"/>
</dbReference>
<protein>
    <submittedName>
        <fullName evidence="8">Unannotated protein</fullName>
    </submittedName>
</protein>
<organism evidence="8">
    <name type="scientific">freshwater metagenome</name>
    <dbReference type="NCBI Taxonomy" id="449393"/>
    <lineage>
        <taxon>unclassified sequences</taxon>
        <taxon>metagenomes</taxon>
        <taxon>ecological metagenomes</taxon>
    </lineage>
</organism>
<proteinExistence type="predicted"/>
<evidence type="ECO:0000259" key="7">
    <source>
        <dbReference type="Pfam" id="PF02397"/>
    </source>
</evidence>
<evidence type="ECO:0000256" key="3">
    <source>
        <dbReference type="ARBA" id="ARBA00022692"/>
    </source>
</evidence>
<gene>
    <name evidence="8" type="ORF">UFOPK3674_01960</name>
</gene>
<feature type="transmembrane region" description="Helical" evidence="6">
    <location>
        <begin position="132"/>
        <end position="151"/>
    </location>
</feature>
<evidence type="ECO:0000313" key="8">
    <source>
        <dbReference type="EMBL" id="CAB4943402.1"/>
    </source>
</evidence>
<feature type="domain" description="Bacterial sugar transferase" evidence="7">
    <location>
        <begin position="296"/>
        <end position="483"/>
    </location>
</feature>
<evidence type="ECO:0000256" key="4">
    <source>
        <dbReference type="ARBA" id="ARBA00022989"/>
    </source>
</evidence>
<dbReference type="GO" id="GO:0016020">
    <property type="term" value="C:membrane"/>
    <property type="evidence" value="ECO:0007669"/>
    <property type="project" value="UniProtKB-SubCell"/>
</dbReference>
<dbReference type="AlphaFoldDB" id="A0A6J7JMS5"/>
<evidence type="ECO:0000256" key="1">
    <source>
        <dbReference type="ARBA" id="ARBA00004141"/>
    </source>
</evidence>
<feature type="transmembrane region" description="Helical" evidence="6">
    <location>
        <begin position="101"/>
        <end position="120"/>
    </location>
</feature>